<accession>A0AAI9U2I3</accession>
<sequence length="51" mass="5835">MTLRLIIIGTRLQHSHPDTSSFYIKPIIHTISSYVLPARFIFCFSPDTTPT</sequence>
<dbReference type="Proteomes" id="UP001239795">
    <property type="component" value="Unassembled WGS sequence"/>
</dbReference>
<keyword evidence="2" id="KW-1185">Reference proteome</keyword>
<name>A0AAI9U2I3_9PEZI</name>
<dbReference type="AlphaFoldDB" id="A0AAI9U2I3"/>
<proteinExistence type="predicted"/>
<organism evidence="1 2">
    <name type="scientific">Colletotrichum melonis</name>
    <dbReference type="NCBI Taxonomy" id="1209925"/>
    <lineage>
        <taxon>Eukaryota</taxon>
        <taxon>Fungi</taxon>
        <taxon>Dikarya</taxon>
        <taxon>Ascomycota</taxon>
        <taxon>Pezizomycotina</taxon>
        <taxon>Sordariomycetes</taxon>
        <taxon>Hypocreomycetidae</taxon>
        <taxon>Glomerellales</taxon>
        <taxon>Glomerellaceae</taxon>
        <taxon>Colletotrichum</taxon>
        <taxon>Colletotrichum acutatum species complex</taxon>
    </lineage>
</organism>
<reference evidence="1 2" key="1">
    <citation type="submission" date="2016-10" db="EMBL/GenBank/DDBJ databases">
        <title>The genome sequence of Colletotrichum fioriniae PJ7.</title>
        <authorList>
            <person name="Baroncelli R."/>
        </authorList>
    </citation>
    <scope>NUCLEOTIDE SEQUENCE [LARGE SCALE GENOMIC DNA]</scope>
    <source>
        <strain evidence="1">Col 31</strain>
    </source>
</reference>
<gene>
    <name evidence="1" type="ORF">CMEL01_08440</name>
</gene>
<protein>
    <submittedName>
        <fullName evidence="1">Uncharacterized protein</fullName>
    </submittedName>
</protein>
<evidence type="ECO:0000313" key="2">
    <source>
        <dbReference type="Proteomes" id="UP001239795"/>
    </source>
</evidence>
<evidence type="ECO:0000313" key="1">
    <source>
        <dbReference type="EMBL" id="KAK1449125.1"/>
    </source>
</evidence>
<dbReference type="EMBL" id="MLGG01000068">
    <property type="protein sequence ID" value="KAK1449125.1"/>
    <property type="molecule type" value="Genomic_DNA"/>
</dbReference>
<comment type="caution">
    <text evidence="1">The sequence shown here is derived from an EMBL/GenBank/DDBJ whole genome shotgun (WGS) entry which is preliminary data.</text>
</comment>